<dbReference type="AlphaFoldDB" id="A0A1Q5ZVC0"/>
<feature type="transmembrane region" description="Helical" evidence="1">
    <location>
        <begin position="10"/>
        <end position="27"/>
    </location>
</feature>
<reference evidence="2 3" key="1">
    <citation type="submission" date="2016-11" db="EMBL/GenBank/DDBJ databases">
        <title>Whole Genome Sequencing of Mucilaginibacter polytrichastri RG4-7(T) isolated from the moss sample.</title>
        <authorList>
            <person name="Li Y."/>
        </authorList>
    </citation>
    <scope>NUCLEOTIDE SEQUENCE [LARGE SCALE GENOMIC DNA]</scope>
    <source>
        <strain evidence="2 3">RG4-7</strain>
    </source>
</reference>
<gene>
    <name evidence="2" type="ORF">RG47T_1156</name>
</gene>
<organism evidence="2 3">
    <name type="scientific">Mucilaginibacter polytrichastri</name>
    <dbReference type="NCBI Taxonomy" id="1302689"/>
    <lineage>
        <taxon>Bacteria</taxon>
        <taxon>Pseudomonadati</taxon>
        <taxon>Bacteroidota</taxon>
        <taxon>Sphingobacteriia</taxon>
        <taxon>Sphingobacteriales</taxon>
        <taxon>Sphingobacteriaceae</taxon>
        <taxon>Mucilaginibacter</taxon>
    </lineage>
</organism>
<dbReference type="RefSeq" id="WP_074488507.1">
    <property type="nucleotide sequence ID" value="NZ_FPAM01000002.1"/>
</dbReference>
<evidence type="ECO:0000313" key="2">
    <source>
        <dbReference type="EMBL" id="OKS85710.1"/>
    </source>
</evidence>
<evidence type="ECO:0000256" key="1">
    <source>
        <dbReference type="SAM" id="Phobius"/>
    </source>
</evidence>
<keyword evidence="1" id="KW-0812">Transmembrane</keyword>
<sequence length="158" mass="18072">MEIINYPNKWFRYVAALTGTLIILFNGRPFDLLGALLVPLFYVAFVASFLAALFLVHCTHKVSLSLDVSAPWREDFAVRLCYQICLAIVAPAFIDVVLFYVYFTVQGKNIMSNGFLWVDLPLVSILLTVWNIYYWLHSRVLAVLYKRKEKLEGKTLGG</sequence>
<keyword evidence="3" id="KW-1185">Reference proteome</keyword>
<protein>
    <submittedName>
        <fullName evidence="2">Uncharacterized protein</fullName>
    </submittedName>
</protein>
<dbReference type="OrthoDB" id="9787344at2"/>
<name>A0A1Q5ZVC0_9SPHI</name>
<dbReference type="Proteomes" id="UP000186720">
    <property type="component" value="Unassembled WGS sequence"/>
</dbReference>
<comment type="caution">
    <text evidence="2">The sequence shown here is derived from an EMBL/GenBank/DDBJ whole genome shotgun (WGS) entry which is preliminary data.</text>
</comment>
<dbReference type="EMBL" id="MPPL01000001">
    <property type="protein sequence ID" value="OKS85710.1"/>
    <property type="molecule type" value="Genomic_DNA"/>
</dbReference>
<keyword evidence="1" id="KW-1133">Transmembrane helix</keyword>
<evidence type="ECO:0000313" key="3">
    <source>
        <dbReference type="Proteomes" id="UP000186720"/>
    </source>
</evidence>
<feature type="transmembrane region" description="Helical" evidence="1">
    <location>
        <begin position="76"/>
        <end position="103"/>
    </location>
</feature>
<feature type="transmembrane region" description="Helical" evidence="1">
    <location>
        <begin position="33"/>
        <end position="56"/>
    </location>
</feature>
<feature type="transmembrane region" description="Helical" evidence="1">
    <location>
        <begin position="115"/>
        <end position="136"/>
    </location>
</feature>
<accession>A0A1Q5ZVC0</accession>
<proteinExistence type="predicted"/>
<keyword evidence="1" id="KW-0472">Membrane</keyword>